<keyword evidence="1" id="KW-0812">Transmembrane</keyword>
<evidence type="ECO:0000313" key="2">
    <source>
        <dbReference type="EMBL" id="GMI29550.1"/>
    </source>
</evidence>
<proteinExistence type="predicted"/>
<evidence type="ECO:0000313" key="3">
    <source>
        <dbReference type="Proteomes" id="UP001165060"/>
    </source>
</evidence>
<accession>A0ABQ6MNA5</accession>
<feature type="transmembrane region" description="Helical" evidence="1">
    <location>
        <begin position="77"/>
        <end position="103"/>
    </location>
</feature>
<name>A0ABQ6MNA5_9STRA</name>
<sequence>MFTVMYGSYMAYSGTTKLDRFAHRGTGLKVTSHFKLIFILYSVMVLLYLSVIVPRYIQFMERFHPAGISYDPEMFKGWNLVFFTRLVISAVNIAIIILALRLLPKLMINLYWRFRKQPSKGQNSADVDMELFKKKAKRGD</sequence>
<evidence type="ECO:0000256" key="1">
    <source>
        <dbReference type="SAM" id="Phobius"/>
    </source>
</evidence>
<feature type="transmembrane region" description="Helical" evidence="1">
    <location>
        <begin position="36"/>
        <end position="57"/>
    </location>
</feature>
<protein>
    <submittedName>
        <fullName evidence="2">Uncharacterized protein</fullName>
    </submittedName>
</protein>
<keyword evidence="3" id="KW-1185">Reference proteome</keyword>
<reference evidence="2 3" key="1">
    <citation type="journal article" date="2023" name="Commun. Biol.">
        <title>Genome analysis of Parmales, the sister group of diatoms, reveals the evolutionary specialization of diatoms from phago-mixotrophs to photoautotrophs.</title>
        <authorList>
            <person name="Ban H."/>
            <person name="Sato S."/>
            <person name="Yoshikawa S."/>
            <person name="Yamada K."/>
            <person name="Nakamura Y."/>
            <person name="Ichinomiya M."/>
            <person name="Sato N."/>
            <person name="Blanc-Mathieu R."/>
            <person name="Endo H."/>
            <person name="Kuwata A."/>
            <person name="Ogata H."/>
        </authorList>
    </citation>
    <scope>NUCLEOTIDE SEQUENCE [LARGE SCALE GENOMIC DNA]</scope>
</reference>
<gene>
    <name evidence="2" type="ORF">TeGR_g13086</name>
</gene>
<keyword evidence="1" id="KW-0472">Membrane</keyword>
<organism evidence="2 3">
    <name type="scientific">Tetraparma gracilis</name>
    <dbReference type="NCBI Taxonomy" id="2962635"/>
    <lineage>
        <taxon>Eukaryota</taxon>
        <taxon>Sar</taxon>
        <taxon>Stramenopiles</taxon>
        <taxon>Ochrophyta</taxon>
        <taxon>Bolidophyceae</taxon>
        <taxon>Parmales</taxon>
        <taxon>Triparmaceae</taxon>
        <taxon>Tetraparma</taxon>
    </lineage>
</organism>
<comment type="caution">
    <text evidence="2">The sequence shown here is derived from an EMBL/GenBank/DDBJ whole genome shotgun (WGS) entry which is preliminary data.</text>
</comment>
<dbReference type="EMBL" id="BRYB01003044">
    <property type="protein sequence ID" value="GMI29550.1"/>
    <property type="molecule type" value="Genomic_DNA"/>
</dbReference>
<keyword evidence="1" id="KW-1133">Transmembrane helix</keyword>
<dbReference type="Proteomes" id="UP001165060">
    <property type="component" value="Unassembled WGS sequence"/>
</dbReference>